<evidence type="ECO:0000313" key="8">
    <source>
        <dbReference type="EMBL" id="PJF19689.1"/>
    </source>
</evidence>
<evidence type="ECO:0000259" key="7">
    <source>
        <dbReference type="Pfam" id="PF25036"/>
    </source>
</evidence>
<name>A0A2H9TPM2_9FUNG</name>
<keyword evidence="2" id="KW-0813">Transport</keyword>
<keyword evidence="9" id="KW-1185">Reference proteome</keyword>
<dbReference type="GO" id="GO:0045053">
    <property type="term" value="P:protein retention in Golgi apparatus"/>
    <property type="evidence" value="ECO:0007669"/>
    <property type="project" value="TreeGrafter"/>
</dbReference>
<organism evidence="8 9">
    <name type="scientific">Paramicrosporidium saccamoebae</name>
    <dbReference type="NCBI Taxonomy" id="1246581"/>
    <lineage>
        <taxon>Eukaryota</taxon>
        <taxon>Fungi</taxon>
        <taxon>Fungi incertae sedis</taxon>
        <taxon>Cryptomycota</taxon>
        <taxon>Cryptomycota incertae sedis</taxon>
        <taxon>Paramicrosporidium</taxon>
    </lineage>
</organism>
<evidence type="ECO:0000256" key="2">
    <source>
        <dbReference type="ARBA" id="ARBA00022448"/>
    </source>
</evidence>
<dbReference type="PANTHER" id="PTHR16166">
    <property type="entry name" value="VACUOLAR PROTEIN SORTING-ASSOCIATED PROTEIN VPS13"/>
    <property type="match status" value="1"/>
</dbReference>
<dbReference type="OrthoDB" id="428159at2759"/>
<feature type="compositionally biased region" description="Basic residues" evidence="4">
    <location>
        <begin position="760"/>
        <end position="770"/>
    </location>
</feature>
<feature type="domain" description="Chorein N-terminal" evidence="5">
    <location>
        <begin position="32"/>
        <end position="792"/>
    </location>
</feature>
<dbReference type="GO" id="GO:0006623">
    <property type="term" value="P:protein targeting to vacuole"/>
    <property type="evidence" value="ECO:0007669"/>
    <property type="project" value="TreeGrafter"/>
</dbReference>
<protein>
    <recommendedName>
        <fullName evidence="10">Vacuolar protein sorting-associated protein</fullName>
    </recommendedName>
</protein>
<dbReference type="GO" id="GO:0006869">
    <property type="term" value="P:lipid transport"/>
    <property type="evidence" value="ECO:0007669"/>
    <property type="project" value="UniProtKB-KW"/>
</dbReference>
<dbReference type="Pfam" id="PF25036">
    <property type="entry name" value="VPS13_VAB"/>
    <property type="match status" value="1"/>
</dbReference>
<dbReference type="Pfam" id="PF25033">
    <property type="entry name" value="VPS13_M"/>
    <property type="match status" value="1"/>
</dbReference>
<evidence type="ECO:0000256" key="4">
    <source>
        <dbReference type="SAM" id="MobiDB-lite"/>
    </source>
</evidence>
<feature type="region of interest" description="Disordered" evidence="4">
    <location>
        <begin position="757"/>
        <end position="776"/>
    </location>
</feature>
<reference evidence="8 9" key="1">
    <citation type="submission" date="2016-10" db="EMBL/GenBank/DDBJ databases">
        <title>The genome of Paramicrosporidium saccamoebae is the missing link in understanding Cryptomycota and Microsporidia evolution.</title>
        <authorList>
            <person name="Quandt C.A."/>
            <person name="Beaudet D."/>
            <person name="Corsaro D."/>
            <person name="Michel R."/>
            <person name="Corradi N."/>
            <person name="James T."/>
        </authorList>
    </citation>
    <scope>NUCLEOTIDE SEQUENCE [LARGE SCALE GENOMIC DNA]</scope>
    <source>
        <strain evidence="8 9">KSL3</strain>
    </source>
</reference>
<dbReference type="InterPro" id="IPR026854">
    <property type="entry name" value="VPS13_N"/>
</dbReference>
<sequence>MFESVVSTVLNKFLGDYVANLETNQLKLGIFSGHLGKLELYIPWRNLKTQPVTVLIEDLFLLAGPRIEASYDASTEEEREQKSKQEKLETAEIFAASVESQLSDDIHQESFTTQLVTKIVDNLQVTIKNIHIRFEDHSSNPNRLFSIGLTLKSLTAVSTDENWVESFIVNPQDAVNKLVNLNNFAIYWNTREASLRKLTFEEFIDEARSMIDDESNSYILKPVSGVGKATLNKFLKEGIPKTIVDVFFDAFALNVNYEQYFDILSLLASLSAAQRALPYRKYRPVGNASMADLFRYAATCFRADIHARNQRRAWSFVLQRRADRKEYVNLYSNKLMSAKLSENDVGRLDEIERRTDFEDLLHYRTLARAFAKKSQANSPVGVQSRIWGWLGYKTAANDEDIKELYETIDFDANNANMNENIAATAQLIKMTFELGEVSLSLSESPALPEPIVSMLGSSLSAEFVKRPKTVGFSLSLKDLTVIENLIKDSLLREIVLVKPARPGSPTSERPLLYFSFDQLTKNVSADADVRLELRPLLVVANLLAVEKLVSFLLNSQTKSLIEALKAEAKRTIDVIGVKTRANFQRALEDHKGIDLHVNIDAPIIMIPEDPTDMSKSIFALDLGRVLANSVLVSPETKKEMGEKHQLTEEERDDLQDLLYDKIQIRLTQFGAFFAENIPEWWRIANREAGAAVDIRNKIIDEIDIELVVESSILPTAVNLAKTKISGFLPTISVYLSDWKLAKAMKILALLPKSDQETTKTAKRPAKKTGQKRASPVTEVSVSDQDEFFDAFDDLKVQDTGTTEFVEEVDSMNLLVHFTIGRILIQMAKNDQTPSDDLKVSFVAEDMGLDMTAFGTMMDLGFHIGGFAVREHFSSEPGGMLVDGDAENSSSDLLSISLKIVKPENNDFATVYNQVERSIKIKLSSIKVFLDPQRIVEISKFVFKDLLPALDTHTELAPANPSMTVAEAQSLMAAYQAKSELLFQFSEFSVFIVDADKPSANLTVASMEVTVAQAGKNLAITGNISALELISTCSNHDEGCKLIYFDGDTTAYFSFETNCVGTESFVSGSNIAKLCTGQLNLHYESKELIALTRIAGQFLKVLDVVSDGKKVDEKPHASEASKSSILTYLDIDLQSPVIRIPGESGSSALNIFLGQLQVKNVFEFVKTNVYDQIISLVLADICISLKVDGAPDRLLLNRFAIPINLRLTTDAMARNYADVEVDGNLMDIIVEMSEADFGAVLQIASEMSVSINKVLEALPKGPVKSVEPAESAESAESVEPAEPVEPVEDKFPFDAKVKLDSIQLHLKDKDDSTRVMMSISGIQITAVAHTVRGLGVEVSLESLSISDEADSEQYFQELILVGKSASNYNTPLVDEKLQILFRMDKAINGDTVINAMIESPRIFLLYDTIFYLQKFVTSNLPKSTVSNNEVSRVSTISKAPSSSQLSSTSRLHKPSFTLLFNLLDATVIIVEDCKAEVTEAAALTISGISVKVDKNVSVIIDNISTYVFNTDAPKETQVGIFDNFSGFINLGIAEGELEVSLQPILLSVSFRDIQFVQSLIAKILEAKSKYAVEGQESPAIPTQAVPVARPGKMSMEFVRVIIIDDSGSAILPLLDVSVDNISCSIKDWSSKLKVQLSAKLSSNCYNPSISYWEPIVEPWSFAVNIGPSDVEPNADNVVMLSSEQGLDVLAVHHSVERILQMLQKLGTSKRSSTAPRAMASPYVIYNYLECQVSIADSATSAKRVDLEPSQQVNFAFEDWRQLRGSGTSKAHTLCVFFEHFKPITHLPIDRDGYANIRLDTLEEIEEQVDEPRRFFMHTFLVDGVRHVHLREKMMIHNETDHHMKLSFEQGAFEKDLPPGSSCCVPPWHVSTACRVFSDDSVADQTINFTAGLKLDGTLVKFPHAGSDGQASYMLMSWSKPSSEAAFDVRFCAPLVLQNLLPASGKYQFSQDGSRSLCEISANSDMNIYCVDPSRSCTFALSLPDSVQNEEGLELKVSLTRDSTAKLSTHLCISAQYVLINQTEFTIQVQSEATYKNKKTIGQVFSIPPHDDGQPLVMFSHPSSKSVKNRARIRVADSNWSEPVSFEAVGAELELDCKSMLVSKWYNLGGLYAVTKVIYISPRYIIVNDTAMAMMIGDSETTFTIPSKSQISAHFNPANAECIMIKESGTSTWSAAFDIRNAGSIYIRDDPAERLFRVSRVVKSPNLFISISTATSWPFVIRNQSSRPLTLKQKYAWDQPSFSDKLAVLSMETKEFSVDLAEIGKKSHFKLKDLEGQSEFVDIEIKAEGPLVVILISDRVSKTSEGSDLESGNGDYVEVFTNVTLVRIPHEFLLIYLNGIEVRLADSQEFTSYGLTVKWLQIDNQSFDWLHPMLLFPTVLSKTAKDLDEHPFMSLGIIQSKDTSYGVTYFKYFGLLLQEISLEMGEELLRRILSFANLSVLSADASSIVSSEHLQIQKFEAGRDSSDLLFFEFFQMHPIKINLTFSRTEESDDTPKKT</sequence>
<dbReference type="STRING" id="1246581.A0A2H9TPM2"/>
<evidence type="ECO:0000259" key="5">
    <source>
        <dbReference type="Pfam" id="PF12624"/>
    </source>
</evidence>
<feature type="region of interest" description="Disordered" evidence="4">
    <location>
        <begin position="1264"/>
        <end position="1284"/>
    </location>
</feature>
<proteinExistence type="inferred from homology"/>
<dbReference type="InterPro" id="IPR009543">
    <property type="entry name" value="VPS13_VAB"/>
</dbReference>
<dbReference type="Pfam" id="PF12624">
    <property type="entry name" value="VPS13_N"/>
    <property type="match status" value="1"/>
</dbReference>
<comment type="similarity">
    <text evidence="1">Belongs to the VPS13 family.</text>
</comment>
<evidence type="ECO:0000259" key="6">
    <source>
        <dbReference type="Pfam" id="PF25033"/>
    </source>
</evidence>
<feature type="domain" description="Vacuolar protein sorting-associated protein 13 VPS13 adaptor binding" evidence="7">
    <location>
        <begin position="1987"/>
        <end position="2243"/>
    </location>
</feature>
<feature type="domain" description="VPS13-like middle region" evidence="6">
    <location>
        <begin position="1592"/>
        <end position="1687"/>
    </location>
</feature>
<evidence type="ECO:0000256" key="1">
    <source>
        <dbReference type="ARBA" id="ARBA00006545"/>
    </source>
</evidence>
<evidence type="ECO:0000313" key="9">
    <source>
        <dbReference type="Proteomes" id="UP000240830"/>
    </source>
</evidence>
<keyword evidence="3" id="KW-0445">Lipid transport</keyword>
<evidence type="ECO:0000256" key="3">
    <source>
        <dbReference type="ARBA" id="ARBA00023055"/>
    </source>
</evidence>
<dbReference type="PANTHER" id="PTHR16166:SF93">
    <property type="entry name" value="INTERMEMBRANE LIPID TRANSFER PROTEIN VPS13"/>
    <property type="match status" value="1"/>
</dbReference>
<dbReference type="InterPro" id="IPR056747">
    <property type="entry name" value="VPS13-like_M"/>
</dbReference>
<dbReference type="EMBL" id="MTSL01000047">
    <property type="protein sequence ID" value="PJF19689.1"/>
    <property type="molecule type" value="Genomic_DNA"/>
</dbReference>
<accession>A0A2H9TPM2</accession>
<dbReference type="InterPro" id="IPR026847">
    <property type="entry name" value="VPS13"/>
</dbReference>
<comment type="caution">
    <text evidence="8">The sequence shown here is derived from an EMBL/GenBank/DDBJ whole genome shotgun (WGS) entry which is preliminary data.</text>
</comment>
<gene>
    <name evidence="8" type="ORF">PSACC_00496</name>
</gene>
<evidence type="ECO:0008006" key="10">
    <source>
        <dbReference type="Google" id="ProtNLM"/>
    </source>
</evidence>
<feature type="compositionally biased region" description="Low complexity" evidence="4">
    <location>
        <begin position="1264"/>
        <end position="1280"/>
    </location>
</feature>
<dbReference type="Proteomes" id="UP000240830">
    <property type="component" value="Unassembled WGS sequence"/>
</dbReference>